<reference evidence="6" key="1">
    <citation type="submission" date="2020-12" db="EMBL/GenBank/DDBJ databases">
        <title>Clostridium thailandense sp. nov., a novel acetogenic bacterium isolated from peat land soil in Thailand.</title>
        <authorList>
            <person name="Chaikitkaew S."/>
            <person name="Birkeland N.K."/>
        </authorList>
    </citation>
    <scope>NUCLEOTIDE SEQUENCE</scope>
    <source>
        <strain evidence="6">PL3</strain>
    </source>
</reference>
<dbReference type="Pfam" id="PF02558">
    <property type="entry name" value="ApbA"/>
    <property type="match status" value="1"/>
</dbReference>
<feature type="domain" description="Ketopantoate reductase N-terminal" evidence="4">
    <location>
        <begin position="4"/>
        <end position="141"/>
    </location>
</feature>
<keyword evidence="3" id="KW-0566">Pantothenate biosynthesis</keyword>
<dbReference type="EC" id="1.1.1.169" evidence="3"/>
<dbReference type="InterPro" id="IPR003710">
    <property type="entry name" value="ApbA"/>
</dbReference>
<evidence type="ECO:0000256" key="1">
    <source>
        <dbReference type="ARBA" id="ARBA00022857"/>
    </source>
</evidence>
<feature type="domain" description="Ketopantoate reductase C-terminal" evidence="5">
    <location>
        <begin position="179"/>
        <end position="319"/>
    </location>
</feature>
<accession>A0A949TPY3</accession>
<evidence type="ECO:0000313" key="7">
    <source>
        <dbReference type="Proteomes" id="UP000694308"/>
    </source>
</evidence>
<dbReference type="PANTHER" id="PTHR21708">
    <property type="entry name" value="PROBABLE 2-DEHYDROPANTOATE 2-REDUCTASE"/>
    <property type="match status" value="1"/>
</dbReference>
<comment type="function">
    <text evidence="3">Catalyzes the NADPH-dependent reduction of ketopantoate into pantoic acid.</text>
</comment>
<protein>
    <recommendedName>
        <fullName evidence="3">2-dehydropantoate 2-reductase</fullName>
        <ecNumber evidence="3">1.1.1.169</ecNumber>
    </recommendedName>
    <alternativeName>
        <fullName evidence="3">Ketopantoate reductase</fullName>
    </alternativeName>
</protein>
<evidence type="ECO:0000259" key="5">
    <source>
        <dbReference type="Pfam" id="PF08546"/>
    </source>
</evidence>
<comment type="similarity">
    <text evidence="3">Belongs to the ketopantoate reductase family.</text>
</comment>
<proteinExistence type="inferred from homology"/>
<evidence type="ECO:0000256" key="2">
    <source>
        <dbReference type="ARBA" id="ARBA00023002"/>
    </source>
</evidence>
<comment type="caution">
    <text evidence="6">The sequence shown here is derived from an EMBL/GenBank/DDBJ whole genome shotgun (WGS) entry which is preliminary data.</text>
</comment>
<comment type="pathway">
    <text evidence="3">Cofactor biosynthesis; (R)-pantothenate biosynthesis; (R)-pantoate from 3-methyl-2-oxobutanoate: step 2/2.</text>
</comment>
<dbReference type="Proteomes" id="UP000694308">
    <property type="component" value="Unassembled WGS sequence"/>
</dbReference>
<dbReference type="EMBL" id="JAEEGC010000209">
    <property type="protein sequence ID" value="MBV7276804.1"/>
    <property type="molecule type" value="Genomic_DNA"/>
</dbReference>
<dbReference type="InterPro" id="IPR013332">
    <property type="entry name" value="KPR_N"/>
</dbReference>
<evidence type="ECO:0000259" key="4">
    <source>
        <dbReference type="Pfam" id="PF02558"/>
    </source>
</evidence>
<evidence type="ECO:0000313" key="6">
    <source>
        <dbReference type="EMBL" id="MBV7276804.1"/>
    </source>
</evidence>
<dbReference type="GO" id="GO:0008677">
    <property type="term" value="F:2-dehydropantoate 2-reductase activity"/>
    <property type="evidence" value="ECO:0007669"/>
    <property type="project" value="UniProtKB-EC"/>
</dbReference>
<comment type="catalytic activity">
    <reaction evidence="3">
        <text>(R)-pantoate + NADP(+) = 2-dehydropantoate + NADPH + H(+)</text>
        <dbReference type="Rhea" id="RHEA:16233"/>
        <dbReference type="ChEBI" id="CHEBI:11561"/>
        <dbReference type="ChEBI" id="CHEBI:15378"/>
        <dbReference type="ChEBI" id="CHEBI:15980"/>
        <dbReference type="ChEBI" id="CHEBI:57783"/>
        <dbReference type="ChEBI" id="CHEBI:58349"/>
        <dbReference type="EC" id="1.1.1.169"/>
    </reaction>
</comment>
<organism evidence="6 7">
    <name type="scientific">Clostridium thailandense</name>
    <dbReference type="NCBI Taxonomy" id="2794346"/>
    <lineage>
        <taxon>Bacteria</taxon>
        <taxon>Bacillati</taxon>
        <taxon>Bacillota</taxon>
        <taxon>Clostridia</taxon>
        <taxon>Eubacteriales</taxon>
        <taxon>Clostridiaceae</taxon>
        <taxon>Clostridium</taxon>
    </lineage>
</organism>
<keyword evidence="7" id="KW-1185">Reference proteome</keyword>
<gene>
    <name evidence="6" type="ORF">I6U48_28430</name>
</gene>
<dbReference type="Pfam" id="PF08546">
    <property type="entry name" value="ApbA_C"/>
    <property type="match status" value="1"/>
</dbReference>
<dbReference type="RefSeq" id="WP_218323884.1">
    <property type="nucleotide sequence ID" value="NZ_JAEEGC010000209.1"/>
</dbReference>
<dbReference type="PANTHER" id="PTHR21708:SF26">
    <property type="entry name" value="2-DEHYDROPANTOATE 2-REDUCTASE"/>
    <property type="match status" value="1"/>
</dbReference>
<dbReference type="GO" id="GO:0005737">
    <property type="term" value="C:cytoplasm"/>
    <property type="evidence" value="ECO:0007669"/>
    <property type="project" value="TreeGrafter"/>
</dbReference>
<dbReference type="NCBIfam" id="TIGR00745">
    <property type="entry name" value="apbA_panE"/>
    <property type="match status" value="1"/>
</dbReference>
<sequence>MKRVAIMGVGSLGTIMGAIISKNGGHVDLIDSNKAHIDALNKEGATVTGKMNLKNIPVNALLPEDMEGIYDIIILLLKQTYNDVAIKQLLPHIGPNSVVCTLQNGVPEESVSEMIGAERVIGGTVGWGATWIAPGISELTSDVSCIRVDIGEQDGSITNRLKEVQEVLKMAGECVIVDNLLGIRWSKLIQNATLSGMSAALGCTYAEILDNDKAAAAAAWVGNEMCKIVRKRGIVLEDLVPGWSYYALEFSDKAGLEKSIQWLRDYFKPHRPLKASMLQDMEKRRKCEIDQIVGTPCKWGAKLSIPTPTCQTIVDIVKDFESGKISMPTMDCLDRFHLESL</sequence>
<keyword evidence="2 3" id="KW-0560">Oxidoreductase</keyword>
<keyword evidence="1 3" id="KW-0521">NADP</keyword>
<dbReference type="AlphaFoldDB" id="A0A949TPY3"/>
<dbReference type="InterPro" id="IPR051402">
    <property type="entry name" value="KPR-Related"/>
</dbReference>
<dbReference type="GO" id="GO:0015940">
    <property type="term" value="P:pantothenate biosynthetic process"/>
    <property type="evidence" value="ECO:0007669"/>
    <property type="project" value="UniProtKB-KW"/>
</dbReference>
<dbReference type="InterPro" id="IPR013752">
    <property type="entry name" value="KPA_reductase"/>
</dbReference>
<evidence type="ECO:0000256" key="3">
    <source>
        <dbReference type="RuleBase" id="RU362068"/>
    </source>
</evidence>
<name>A0A949TPY3_9CLOT</name>